<dbReference type="EnsemblMetazoa" id="ACUA021604-RA">
    <property type="protein sequence ID" value="ACUA021604-PA"/>
    <property type="gene ID" value="ACUA021604"/>
</dbReference>
<evidence type="ECO:0000256" key="2">
    <source>
        <dbReference type="ARBA" id="ARBA00022737"/>
    </source>
</evidence>
<sequence length="518" mass="58681">MVSLRVCTLFLVLVCVTTTVHGAVYHMRQRSPTEYKIENVTDATLSLALQSIHNVAANVKELDLSGNLLYRINASDFSSFKNLERLNLSSNVLYEQVDLRSLTKLQTVDLNNNYLKEVYVTSGIVWLHAANNKITRLTCSGISPSAKSKKIHLANNDITALHDLSRECRSNVEHLDLSLNEIDRIDFGELNDAANSLKSLNLRYNFIFDIRNTNNVTFRQLDTIDLSSNNLAYVGQEFKAILKATSINLSNNKVVLIDNLSFSKSITTFDLRGNGFQCDSLNKLFENQQLRDAAVSTVRTATGKDWEVCGSAAQSSERSAGPYCCEVLSAPFADRLIELKRKETSVSGQTAEKERVECERENRDRQQAMDAIQQQYRTTIDDETRKNQEKIQLKQRKNLLAEQLPNVKDLHDELKHELIGAANELQINVTEGADLLELLRSIVQRYEDIHSEQQSMQSNAIRDWEMQQQKESVLMEENARLKKLNEDATLALQNANSTLQDFIHREQSLAKLVSKPLV</sequence>
<evidence type="ECO:0000313" key="6">
    <source>
        <dbReference type="EnsemblMetazoa" id="ACUA021604-PA"/>
    </source>
</evidence>
<keyword evidence="2" id="KW-0677">Repeat</keyword>
<proteinExistence type="predicted"/>
<reference evidence="6" key="2">
    <citation type="submission" date="2020-05" db="UniProtKB">
        <authorList>
            <consortium name="EnsemblMetazoa"/>
        </authorList>
    </citation>
    <scope>IDENTIFICATION</scope>
    <source>
        <strain evidence="6">A-37</strain>
    </source>
</reference>
<keyword evidence="7" id="KW-1185">Reference proteome</keyword>
<accession>A0A182MM58</accession>
<dbReference type="PANTHER" id="PTHR45712">
    <property type="entry name" value="AGAP008170-PA"/>
    <property type="match status" value="1"/>
</dbReference>
<keyword evidence="1" id="KW-0433">Leucine-rich repeat</keyword>
<reference evidence="7" key="1">
    <citation type="submission" date="2013-09" db="EMBL/GenBank/DDBJ databases">
        <title>The Genome Sequence of Anopheles culicifacies species A.</title>
        <authorList>
            <consortium name="The Broad Institute Genomics Platform"/>
            <person name="Neafsey D.E."/>
            <person name="Besansky N."/>
            <person name="Howell P."/>
            <person name="Walton C."/>
            <person name="Young S.K."/>
            <person name="Zeng Q."/>
            <person name="Gargeya S."/>
            <person name="Fitzgerald M."/>
            <person name="Haas B."/>
            <person name="Abouelleil A."/>
            <person name="Allen A.W."/>
            <person name="Alvarado L."/>
            <person name="Arachchi H.M."/>
            <person name="Berlin A.M."/>
            <person name="Chapman S.B."/>
            <person name="Gainer-Dewar J."/>
            <person name="Goldberg J."/>
            <person name="Griggs A."/>
            <person name="Gujja S."/>
            <person name="Hansen M."/>
            <person name="Howarth C."/>
            <person name="Imamovic A."/>
            <person name="Ireland A."/>
            <person name="Larimer J."/>
            <person name="McCowan C."/>
            <person name="Murphy C."/>
            <person name="Pearson M."/>
            <person name="Poon T.W."/>
            <person name="Priest M."/>
            <person name="Roberts A."/>
            <person name="Saif S."/>
            <person name="Shea T."/>
            <person name="Sisk P."/>
            <person name="Sykes S."/>
            <person name="Wortman J."/>
            <person name="Nusbaum C."/>
            <person name="Birren B."/>
        </authorList>
    </citation>
    <scope>NUCLEOTIDE SEQUENCE [LARGE SCALE GENOMIC DNA]</scope>
    <source>
        <strain evidence="7">A-37</strain>
    </source>
</reference>
<organism evidence="6 7">
    <name type="scientific">Anopheles culicifacies</name>
    <dbReference type="NCBI Taxonomy" id="139723"/>
    <lineage>
        <taxon>Eukaryota</taxon>
        <taxon>Metazoa</taxon>
        <taxon>Ecdysozoa</taxon>
        <taxon>Arthropoda</taxon>
        <taxon>Hexapoda</taxon>
        <taxon>Insecta</taxon>
        <taxon>Pterygota</taxon>
        <taxon>Neoptera</taxon>
        <taxon>Endopterygota</taxon>
        <taxon>Diptera</taxon>
        <taxon>Nematocera</taxon>
        <taxon>Culicoidea</taxon>
        <taxon>Culicidae</taxon>
        <taxon>Anophelinae</taxon>
        <taxon>Anopheles</taxon>
        <taxon>culicifacies species complex</taxon>
    </lineage>
</organism>
<name>A0A182MM58_9DIPT</name>
<dbReference type="STRING" id="139723.A0A182MM58"/>
<evidence type="ECO:0000313" key="7">
    <source>
        <dbReference type="Proteomes" id="UP000075883"/>
    </source>
</evidence>
<feature type="domain" description="LRIM1/APL1C-like dimerization" evidence="5">
    <location>
        <begin position="330"/>
        <end position="512"/>
    </location>
</feature>
<evidence type="ECO:0000259" key="5">
    <source>
        <dbReference type="Pfam" id="PF20733"/>
    </source>
</evidence>
<dbReference type="Gene3D" id="6.10.280.140">
    <property type="match status" value="1"/>
</dbReference>
<evidence type="ECO:0000256" key="4">
    <source>
        <dbReference type="SAM" id="SignalP"/>
    </source>
</evidence>
<dbReference type="SUPFAM" id="SSF52058">
    <property type="entry name" value="L domain-like"/>
    <property type="match status" value="1"/>
</dbReference>
<dbReference type="InterPro" id="IPR001611">
    <property type="entry name" value="Leu-rich_rpt"/>
</dbReference>
<dbReference type="AlphaFoldDB" id="A0A182MM58"/>
<dbReference type="PANTHER" id="PTHR45712:SF22">
    <property type="entry name" value="INSULIN-LIKE GROWTH FACTOR-BINDING PROTEIN COMPLEX ACID LABILE SUBUNIT"/>
    <property type="match status" value="1"/>
</dbReference>
<dbReference type="InterPro" id="IPR048481">
    <property type="entry name" value="LRIM1_APL1C-like_dimer"/>
</dbReference>
<dbReference type="Proteomes" id="UP000075883">
    <property type="component" value="Unassembled WGS sequence"/>
</dbReference>
<dbReference type="InterPro" id="IPR050333">
    <property type="entry name" value="SLRP"/>
</dbReference>
<dbReference type="EMBL" id="AXCM01003952">
    <property type="status" value="NOT_ANNOTATED_CDS"/>
    <property type="molecule type" value="Genomic_DNA"/>
</dbReference>
<evidence type="ECO:0000256" key="3">
    <source>
        <dbReference type="SAM" id="Coils"/>
    </source>
</evidence>
<dbReference type="Gene3D" id="1.20.5.4090">
    <property type="match status" value="1"/>
</dbReference>
<dbReference type="PROSITE" id="PS51450">
    <property type="entry name" value="LRR"/>
    <property type="match status" value="2"/>
</dbReference>
<dbReference type="Pfam" id="PF20733">
    <property type="entry name" value="LRIM1_dimer"/>
    <property type="match status" value="1"/>
</dbReference>
<dbReference type="Gene3D" id="3.80.10.10">
    <property type="entry name" value="Ribonuclease Inhibitor"/>
    <property type="match status" value="1"/>
</dbReference>
<feature type="chain" id="PRO_5039899681" description="LRIM1/APL1C-like dimerization domain-containing protein" evidence="4">
    <location>
        <begin position="23"/>
        <end position="518"/>
    </location>
</feature>
<evidence type="ECO:0000256" key="1">
    <source>
        <dbReference type="ARBA" id="ARBA00022614"/>
    </source>
</evidence>
<keyword evidence="3" id="KW-0175">Coiled coil</keyword>
<protein>
    <recommendedName>
        <fullName evidence="5">LRIM1/APL1C-like dimerization domain-containing protein</fullName>
    </recommendedName>
</protein>
<feature type="coiled-coil region" evidence="3">
    <location>
        <begin position="467"/>
        <end position="498"/>
    </location>
</feature>
<feature type="signal peptide" evidence="4">
    <location>
        <begin position="1"/>
        <end position="22"/>
    </location>
</feature>
<keyword evidence="4" id="KW-0732">Signal</keyword>
<dbReference type="VEuPathDB" id="VectorBase:ACUA021604"/>
<dbReference type="InterPro" id="IPR032675">
    <property type="entry name" value="LRR_dom_sf"/>
</dbReference>